<dbReference type="EMBL" id="SNRW01039619">
    <property type="protein sequence ID" value="KAA6351526.1"/>
    <property type="molecule type" value="Genomic_DNA"/>
</dbReference>
<protein>
    <recommendedName>
        <fullName evidence="1">Reverse transcriptase domain-containing protein</fullName>
    </recommendedName>
</protein>
<dbReference type="InterPro" id="IPR043128">
    <property type="entry name" value="Rev_trsase/Diguanyl_cyclase"/>
</dbReference>
<dbReference type="AlphaFoldDB" id="A0A5J4SZ39"/>
<dbReference type="InterPro" id="IPR000477">
    <property type="entry name" value="RT_dom"/>
</dbReference>
<evidence type="ECO:0000313" key="2">
    <source>
        <dbReference type="EMBL" id="KAA6351526.1"/>
    </source>
</evidence>
<dbReference type="Gene3D" id="3.10.10.10">
    <property type="entry name" value="HIV Type 1 Reverse Transcriptase, subunit A, domain 1"/>
    <property type="match status" value="1"/>
</dbReference>
<comment type="caution">
    <text evidence="2">The sequence shown here is derived from an EMBL/GenBank/DDBJ whole genome shotgun (WGS) entry which is preliminary data.</text>
</comment>
<dbReference type="SUPFAM" id="SSF56672">
    <property type="entry name" value="DNA/RNA polymerases"/>
    <property type="match status" value="1"/>
</dbReference>
<organism evidence="2 3">
    <name type="scientific">Streblomastix strix</name>
    <dbReference type="NCBI Taxonomy" id="222440"/>
    <lineage>
        <taxon>Eukaryota</taxon>
        <taxon>Metamonada</taxon>
        <taxon>Preaxostyla</taxon>
        <taxon>Oxymonadida</taxon>
        <taxon>Streblomastigidae</taxon>
        <taxon>Streblomastix</taxon>
    </lineage>
</organism>
<dbReference type="Gene3D" id="3.30.70.270">
    <property type="match status" value="1"/>
</dbReference>
<dbReference type="PANTHER" id="PTHR33050">
    <property type="entry name" value="REVERSE TRANSCRIPTASE DOMAIN-CONTAINING PROTEIN"/>
    <property type="match status" value="1"/>
</dbReference>
<dbReference type="InterPro" id="IPR052055">
    <property type="entry name" value="Hepadnavirus_pol/RT"/>
</dbReference>
<name>A0A5J4SZ39_9EUKA</name>
<dbReference type="PANTHER" id="PTHR33050:SF7">
    <property type="entry name" value="RIBONUCLEASE H"/>
    <property type="match status" value="1"/>
</dbReference>
<dbReference type="Proteomes" id="UP000324800">
    <property type="component" value="Unassembled WGS sequence"/>
</dbReference>
<dbReference type="InterPro" id="IPR043502">
    <property type="entry name" value="DNA/RNA_pol_sf"/>
</dbReference>
<gene>
    <name evidence="2" type="ORF">EZS28_051839</name>
</gene>
<reference evidence="2 3" key="1">
    <citation type="submission" date="2019-03" db="EMBL/GenBank/DDBJ databases">
        <title>Single cell metagenomics reveals metabolic interactions within the superorganism composed of flagellate Streblomastix strix and complex community of Bacteroidetes bacteria on its surface.</title>
        <authorList>
            <person name="Treitli S.C."/>
            <person name="Kolisko M."/>
            <person name="Husnik F."/>
            <person name="Keeling P."/>
            <person name="Hampl V."/>
        </authorList>
    </citation>
    <scope>NUCLEOTIDE SEQUENCE [LARGE SCALE GENOMIC DNA]</scope>
    <source>
        <strain evidence="2">ST1C</strain>
    </source>
</reference>
<dbReference type="OrthoDB" id="6771932at2759"/>
<feature type="domain" description="Reverse transcriptase" evidence="1">
    <location>
        <begin position="1"/>
        <end position="166"/>
    </location>
</feature>
<proteinExistence type="predicted"/>
<dbReference type="Pfam" id="PF00078">
    <property type="entry name" value="RVT_1"/>
    <property type="match status" value="1"/>
</dbReference>
<evidence type="ECO:0000313" key="3">
    <source>
        <dbReference type="Proteomes" id="UP000324800"/>
    </source>
</evidence>
<accession>A0A5J4SZ39</accession>
<dbReference type="PROSITE" id="PS50878">
    <property type="entry name" value="RT_POL"/>
    <property type="match status" value="1"/>
</dbReference>
<evidence type="ECO:0000259" key="1">
    <source>
        <dbReference type="PROSITE" id="PS50878"/>
    </source>
</evidence>
<sequence>MIKKANGKWRKILDAKELNKLIAGFNFKRHDSNELKLTIKLGDWSASLDLYFAFHHLIVQTESQSYLAFEFRSNHYTYRAVPIGTKHSSVHFATTMEPIMQQIRMKTEIRIINYVDNILFLHQNKENLKNMTQQVIDILKYFGFAMNMEKGKIEPNQTVIFLGWEWNLANATVNTKPKKQLLLLLDLHYERRWIKAGTEITAKQTAKQIGKLNYL</sequence>